<dbReference type="CDD" id="cd12148">
    <property type="entry name" value="fungal_TF_MHR"/>
    <property type="match status" value="1"/>
</dbReference>
<dbReference type="GO" id="GO:0000981">
    <property type="term" value="F:DNA-binding transcription factor activity, RNA polymerase II-specific"/>
    <property type="evidence" value="ECO:0007669"/>
    <property type="project" value="InterPro"/>
</dbReference>
<dbReference type="InterPro" id="IPR051127">
    <property type="entry name" value="Fungal_SecMet_Regulators"/>
</dbReference>
<protein>
    <recommendedName>
        <fullName evidence="8">Zn(2)-C6 fungal-type domain-containing protein</fullName>
    </recommendedName>
</protein>
<proteinExistence type="predicted"/>
<dbReference type="GO" id="GO:0000978">
    <property type="term" value="F:RNA polymerase II cis-regulatory region sequence-specific DNA binding"/>
    <property type="evidence" value="ECO:0007669"/>
    <property type="project" value="TreeGrafter"/>
</dbReference>
<dbReference type="RefSeq" id="XP_040805526.1">
    <property type="nucleotide sequence ID" value="XM_040943827.1"/>
</dbReference>
<dbReference type="GO" id="GO:0005634">
    <property type="term" value="C:nucleus"/>
    <property type="evidence" value="ECO:0007669"/>
    <property type="project" value="TreeGrafter"/>
</dbReference>
<dbReference type="SMART" id="SM00066">
    <property type="entry name" value="GAL4"/>
    <property type="match status" value="1"/>
</dbReference>
<dbReference type="InterPro" id="IPR001138">
    <property type="entry name" value="Zn2Cys6_DnaBD"/>
</dbReference>
<keyword evidence="5" id="KW-0539">Nucleus</keyword>
<dbReference type="GO" id="GO:0006351">
    <property type="term" value="P:DNA-templated transcription"/>
    <property type="evidence" value="ECO:0007669"/>
    <property type="project" value="InterPro"/>
</dbReference>
<dbReference type="GO" id="GO:0008270">
    <property type="term" value="F:zinc ion binding"/>
    <property type="evidence" value="ECO:0007669"/>
    <property type="project" value="InterPro"/>
</dbReference>
<feature type="region of interest" description="Disordered" evidence="7">
    <location>
        <begin position="1"/>
        <end position="25"/>
    </location>
</feature>
<evidence type="ECO:0000313" key="10">
    <source>
        <dbReference type="Proteomes" id="UP000249789"/>
    </source>
</evidence>
<keyword evidence="1" id="KW-0479">Metal-binding</keyword>
<reference evidence="9 10" key="1">
    <citation type="submission" date="2018-02" db="EMBL/GenBank/DDBJ databases">
        <title>The genomes of Aspergillus section Nigri reveals drivers in fungal speciation.</title>
        <authorList>
            <consortium name="DOE Joint Genome Institute"/>
            <person name="Vesth T.C."/>
            <person name="Nybo J."/>
            <person name="Theobald S."/>
            <person name="Brandl J."/>
            <person name="Frisvad J.C."/>
            <person name="Nielsen K.F."/>
            <person name="Lyhne E.K."/>
            <person name="Kogle M.E."/>
            <person name="Kuo A."/>
            <person name="Riley R."/>
            <person name="Clum A."/>
            <person name="Nolan M."/>
            <person name="Lipzen A."/>
            <person name="Salamov A."/>
            <person name="Henrissat B."/>
            <person name="Wiebenga A."/>
            <person name="De vries R.P."/>
            <person name="Grigoriev I.V."/>
            <person name="Mortensen U.H."/>
            <person name="Andersen M.R."/>
            <person name="Baker S.E."/>
        </authorList>
    </citation>
    <scope>NUCLEOTIDE SEQUENCE [LARGE SCALE GENOMIC DNA]</scope>
    <source>
        <strain evidence="9 10">CBS 313.89</strain>
    </source>
</reference>
<evidence type="ECO:0000313" key="9">
    <source>
        <dbReference type="EMBL" id="RAK81516.1"/>
    </source>
</evidence>
<keyword evidence="6" id="KW-0175">Coiled coil</keyword>
<name>A0A8G1S2Z0_9EURO</name>
<keyword evidence="3" id="KW-0238">DNA-binding</keyword>
<dbReference type="Proteomes" id="UP000249789">
    <property type="component" value="Unassembled WGS sequence"/>
</dbReference>
<evidence type="ECO:0000256" key="6">
    <source>
        <dbReference type="SAM" id="Coils"/>
    </source>
</evidence>
<dbReference type="Gene3D" id="4.10.240.10">
    <property type="entry name" value="Zn(2)-C6 fungal-type DNA-binding domain"/>
    <property type="match status" value="1"/>
</dbReference>
<feature type="domain" description="Zn(2)-C6 fungal-type" evidence="8">
    <location>
        <begin position="39"/>
        <end position="68"/>
    </location>
</feature>
<evidence type="ECO:0000256" key="3">
    <source>
        <dbReference type="ARBA" id="ARBA00023125"/>
    </source>
</evidence>
<organism evidence="9 10">
    <name type="scientific">Aspergillus fijiensis CBS 313.89</name>
    <dbReference type="NCBI Taxonomy" id="1448319"/>
    <lineage>
        <taxon>Eukaryota</taxon>
        <taxon>Fungi</taxon>
        <taxon>Dikarya</taxon>
        <taxon>Ascomycota</taxon>
        <taxon>Pezizomycotina</taxon>
        <taxon>Eurotiomycetes</taxon>
        <taxon>Eurotiomycetidae</taxon>
        <taxon>Eurotiales</taxon>
        <taxon>Aspergillaceae</taxon>
        <taxon>Aspergillus</taxon>
    </lineage>
</organism>
<dbReference type="VEuPathDB" id="FungiDB:BO72DRAFT_444515"/>
<dbReference type="PROSITE" id="PS50048">
    <property type="entry name" value="ZN2_CY6_FUNGAL_2"/>
    <property type="match status" value="1"/>
</dbReference>
<sequence length="752" mass="83915">MSAPITRLPNTHRPRKSQQNQQQQQQILQRRKRAQVARACGNCRVRRIRCDNQVPCSNCALSRTACSNSSAPVALTLSQANQEIALLKQKVQQLEAELEGCTCRNRDNLGPDLTLRKPPIEIQVERPGSETHQNATPHPSWGGIHFRPARSSNSLWLGPSSLYSYIQRISGFLSLQLDQEQPAHQLLPISASDNKLLDRPTTDPTKSLNPLPNTTASVYLTPLQEDFFINYFWQTYHVSLFPIINEAHFKQHYASLWTAGGKERGPSALVDIVVAMCMQYHISTLPADSQSGLLDGQDALVAGRWHYWRGQTLLAYELESPSIATLQCHLLCAVYLCGGSFHNMMDSTVSLAVRTAYILGLHVDPPESLPEPDRELRRRLWWVVHLMDTRAGMKLGRPFMLPDRARQAMPQLPSDSLATAAASGSAFVPIGEDATWLSFNRYQTTLYITIRNAYNALFTADLHLNEDQTIWDDADALETGARILAQHAPRVTEWAESVPRALRLQREGTGSDRAFTTSGTRLLLEPFTPPWLQRQRVLLELTYHHQCANLYRPAISFQCRPPPGGHAEGLAQRCAAHAIAVSQILRQVVEETSLVNGWHEAFYMQWSAGMTLLGFLMIYHHGPMAPDARTAIGQAVAVFERFRAGFPVAGHASRILQGLLSQVDLVARAGAEVRQREEEEGRGLGDGDPRPSASVFDAAWDLPQDLDADWLYLAGDLDFWNQIELLWPKASDQLDLTTFEGGPSPVCQGVLE</sequence>
<dbReference type="GO" id="GO:0000435">
    <property type="term" value="P:positive regulation of transcription from RNA polymerase II promoter by galactose"/>
    <property type="evidence" value="ECO:0007669"/>
    <property type="project" value="TreeGrafter"/>
</dbReference>
<evidence type="ECO:0000256" key="1">
    <source>
        <dbReference type="ARBA" id="ARBA00022723"/>
    </source>
</evidence>
<dbReference type="SUPFAM" id="SSF57701">
    <property type="entry name" value="Zn2/Cys6 DNA-binding domain"/>
    <property type="match status" value="1"/>
</dbReference>
<keyword evidence="2" id="KW-0805">Transcription regulation</keyword>
<feature type="coiled-coil region" evidence="6">
    <location>
        <begin position="77"/>
        <end position="104"/>
    </location>
</feature>
<gene>
    <name evidence="9" type="ORF">BO72DRAFT_444515</name>
</gene>
<dbReference type="GeneID" id="63861160"/>
<evidence type="ECO:0000256" key="7">
    <source>
        <dbReference type="SAM" id="MobiDB-lite"/>
    </source>
</evidence>
<accession>A0A8G1S2Z0</accession>
<dbReference type="SMART" id="SM00906">
    <property type="entry name" value="Fungal_trans"/>
    <property type="match status" value="1"/>
</dbReference>
<dbReference type="Pfam" id="PF04082">
    <property type="entry name" value="Fungal_trans"/>
    <property type="match status" value="1"/>
</dbReference>
<evidence type="ECO:0000256" key="4">
    <source>
        <dbReference type="ARBA" id="ARBA00023163"/>
    </source>
</evidence>
<dbReference type="PROSITE" id="PS00463">
    <property type="entry name" value="ZN2_CY6_FUNGAL_1"/>
    <property type="match status" value="1"/>
</dbReference>
<evidence type="ECO:0000256" key="2">
    <source>
        <dbReference type="ARBA" id="ARBA00023015"/>
    </source>
</evidence>
<dbReference type="AlphaFoldDB" id="A0A8G1S2Z0"/>
<evidence type="ECO:0000256" key="5">
    <source>
        <dbReference type="ARBA" id="ARBA00023242"/>
    </source>
</evidence>
<evidence type="ECO:0000259" key="8">
    <source>
        <dbReference type="PROSITE" id="PS50048"/>
    </source>
</evidence>
<keyword evidence="4" id="KW-0804">Transcription</keyword>
<dbReference type="InterPro" id="IPR007219">
    <property type="entry name" value="XnlR_reg_dom"/>
</dbReference>
<dbReference type="CDD" id="cd00067">
    <property type="entry name" value="GAL4"/>
    <property type="match status" value="1"/>
</dbReference>
<dbReference type="Pfam" id="PF00172">
    <property type="entry name" value="Zn_clus"/>
    <property type="match status" value="1"/>
</dbReference>
<dbReference type="EMBL" id="KZ824625">
    <property type="protein sequence ID" value="RAK81516.1"/>
    <property type="molecule type" value="Genomic_DNA"/>
</dbReference>
<dbReference type="OrthoDB" id="2283488at2759"/>
<dbReference type="InterPro" id="IPR036864">
    <property type="entry name" value="Zn2-C6_fun-type_DNA-bd_sf"/>
</dbReference>
<dbReference type="PANTHER" id="PTHR47424:SF12">
    <property type="entry name" value="TRANSCRIPTION FACTOR ASQA"/>
    <property type="match status" value="1"/>
</dbReference>
<keyword evidence="10" id="KW-1185">Reference proteome</keyword>
<dbReference type="PANTHER" id="PTHR47424">
    <property type="entry name" value="REGULATORY PROTEIN GAL4"/>
    <property type="match status" value="1"/>
</dbReference>